<gene>
    <name evidence="6" type="ORF">Cgig2_019553</name>
</gene>
<evidence type="ECO:0000256" key="5">
    <source>
        <dbReference type="RuleBase" id="RU004466"/>
    </source>
</evidence>
<keyword evidence="3" id="KW-0479">Metal-binding</keyword>
<keyword evidence="4" id="KW-0460">Magnesium</keyword>
<organism evidence="6 7">
    <name type="scientific">Carnegiea gigantea</name>
    <dbReference type="NCBI Taxonomy" id="171969"/>
    <lineage>
        <taxon>Eukaryota</taxon>
        <taxon>Viridiplantae</taxon>
        <taxon>Streptophyta</taxon>
        <taxon>Embryophyta</taxon>
        <taxon>Tracheophyta</taxon>
        <taxon>Spermatophyta</taxon>
        <taxon>Magnoliopsida</taxon>
        <taxon>eudicotyledons</taxon>
        <taxon>Gunneridae</taxon>
        <taxon>Pentapetalae</taxon>
        <taxon>Caryophyllales</taxon>
        <taxon>Cactineae</taxon>
        <taxon>Cactaceae</taxon>
        <taxon>Cactoideae</taxon>
        <taxon>Echinocereeae</taxon>
        <taxon>Carnegiea</taxon>
    </lineage>
</organism>
<dbReference type="GO" id="GO:0004659">
    <property type="term" value="F:prenyltransferase activity"/>
    <property type="evidence" value="ECO:0007669"/>
    <property type="project" value="InterPro"/>
</dbReference>
<dbReference type="OrthoDB" id="1923994at2759"/>
<comment type="cofactor">
    <cofactor evidence="1">
        <name>Mg(2+)</name>
        <dbReference type="ChEBI" id="CHEBI:18420"/>
    </cofactor>
</comment>
<evidence type="ECO:0000256" key="2">
    <source>
        <dbReference type="ARBA" id="ARBA00006706"/>
    </source>
</evidence>
<keyword evidence="5" id="KW-0808">Transferase</keyword>
<sequence>MSTSTTQGDTYWASINDDIKAHLNWAIRVRDPVVVFEPMHHLTFAQPKSMAPALCVAACELIGGRRAHALPAASAIHVMQAAVHVHHNLLHKGRPKPMNHGFGPNIQLLTADGLLSFGYELMVKCNDNDNLGEEYSSRVLRATIEVARALGSQGMVAGQFREVECGCDEVALGEARGVEWLRYVHEKKDGGLHACGAACGAILGGGSEEDIEKLRKYGLYVGMIHGILNGAAGRKDEGVIEMVENLGELALKELKGFNATKIGAISTFIHLILAGLLGWDSNMKMSPTYGVDVWGRREDIEISGRAFLECCKAIMEDRRCRWGSIGRC</sequence>
<dbReference type="GO" id="GO:0046872">
    <property type="term" value="F:metal ion binding"/>
    <property type="evidence" value="ECO:0007669"/>
    <property type="project" value="UniProtKB-KW"/>
</dbReference>
<proteinExistence type="inferred from homology"/>
<dbReference type="Gene3D" id="1.10.600.10">
    <property type="entry name" value="Farnesyl Diphosphate Synthase"/>
    <property type="match status" value="1"/>
</dbReference>
<accession>A0A9Q1QK03</accession>
<dbReference type="PANTHER" id="PTHR43281">
    <property type="entry name" value="FARNESYL DIPHOSPHATE SYNTHASE"/>
    <property type="match status" value="1"/>
</dbReference>
<evidence type="ECO:0000313" key="7">
    <source>
        <dbReference type="Proteomes" id="UP001153076"/>
    </source>
</evidence>
<comment type="caution">
    <text evidence="6">The sequence shown here is derived from an EMBL/GenBank/DDBJ whole genome shotgun (WGS) entry which is preliminary data.</text>
</comment>
<protein>
    <submittedName>
        <fullName evidence="6">Uncharacterized protein</fullName>
    </submittedName>
</protein>
<keyword evidence="7" id="KW-1185">Reference proteome</keyword>
<dbReference type="EMBL" id="JAKOGI010000131">
    <property type="protein sequence ID" value="KAJ8442980.1"/>
    <property type="molecule type" value="Genomic_DNA"/>
</dbReference>
<dbReference type="Pfam" id="PF00348">
    <property type="entry name" value="polyprenyl_synt"/>
    <property type="match status" value="1"/>
</dbReference>
<dbReference type="InterPro" id="IPR008949">
    <property type="entry name" value="Isoprenoid_synthase_dom_sf"/>
</dbReference>
<dbReference type="GO" id="GO:0008299">
    <property type="term" value="P:isoprenoid biosynthetic process"/>
    <property type="evidence" value="ECO:0007669"/>
    <property type="project" value="InterPro"/>
</dbReference>
<name>A0A9Q1QK03_9CARY</name>
<evidence type="ECO:0000256" key="4">
    <source>
        <dbReference type="ARBA" id="ARBA00022842"/>
    </source>
</evidence>
<dbReference type="PANTHER" id="PTHR43281:SF6">
    <property type="entry name" value="HETERODIMERIC GERANYLGERANYL PYROPHOSPHATE SYNTHASE SMALL SUBUNIT, CHLOROPLASTIC-LIKE"/>
    <property type="match status" value="1"/>
</dbReference>
<dbReference type="SUPFAM" id="SSF48576">
    <property type="entry name" value="Terpenoid synthases"/>
    <property type="match status" value="1"/>
</dbReference>
<evidence type="ECO:0000256" key="1">
    <source>
        <dbReference type="ARBA" id="ARBA00001946"/>
    </source>
</evidence>
<comment type="similarity">
    <text evidence="2 5">Belongs to the FPP/GGPP synthase family.</text>
</comment>
<evidence type="ECO:0000256" key="3">
    <source>
        <dbReference type="ARBA" id="ARBA00022723"/>
    </source>
</evidence>
<reference evidence="6" key="1">
    <citation type="submission" date="2022-04" db="EMBL/GenBank/DDBJ databases">
        <title>Carnegiea gigantea Genome sequencing and assembly v2.</title>
        <authorList>
            <person name="Copetti D."/>
            <person name="Sanderson M.J."/>
            <person name="Burquez A."/>
            <person name="Wojciechowski M.F."/>
        </authorList>
    </citation>
    <scope>NUCLEOTIDE SEQUENCE</scope>
    <source>
        <strain evidence="6">SGP5-SGP5p</strain>
        <tissue evidence="6">Aerial part</tissue>
    </source>
</reference>
<dbReference type="Proteomes" id="UP001153076">
    <property type="component" value="Unassembled WGS sequence"/>
</dbReference>
<dbReference type="AlphaFoldDB" id="A0A9Q1QK03"/>
<evidence type="ECO:0000313" key="6">
    <source>
        <dbReference type="EMBL" id="KAJ8442980.1"/>
    </source>
</evidence>
<dbReference type="InterPro" id="IPR000092">
    <property type="entry name" value="Polyprenyl_synt"/>
</dbReference>